<dbReference type="Proteomes" id="UP000704611">
    <property type="component" value="Unassembled WGS sequence"/>
</dbReference>
<feature type="chain" id="PRO_5045993452" evidence="5">
    <location>
        <begin position="20"/>
        <end position="615"/>
    </location>
</feature>
<gene>
    <name evidence="8" type="ORF">KQY15_02800</name>
</gene>
<evidence type="ECO:0000313" key="8">
    <source>
        <dbReference type="EMBL" id="MBV2128026.1"/>
    </source>
</evidence>
<dbReference type="CDD" id="cd01347">
    <property type="entry name" value="ligand_gated_channel"/>
    <property type="match status" value="1"/>
</dbReference>
<dbReference type="EMBL" id="JAHRID010000001">
    <property type="protein sequence ID" value="MBV2128026.1"/>
    <property type="molecule type" value="Genomic_DNA"/>
</dbReference>
<feature type="signal peptide" evidence="5">
    <location>
        <begin position="1"/>
        <end position="19"/>
    </location>
</feature>
<reference evidence="8 9" key="1">
    <citation type="submission" date="2021-06" db="EMBL/GenBank/DDBJ databases">
        <title>Rheinheimera indica sp. nov., isolated from deep-sea sediment.</title>
        <authorList>
            <person name="Wang Z."/>
            <person name="Zhang X.-Y."/>
        </authorList>
    </citation>
    <scope>NUCLEOTIDE SEQUENCE [LARGE SCALE GENOMIC DNA]</scope>
    <source>
        <strain evidence="8 9">SM2107</strain>
    </source>
</reference>
<dbReference type="InterPro" id="IPR039426">
    <property type="entry name" value="TonB-dep_rcpt-like"/>
</dbReference>
<dbReference type="InterPro" id="IPR000531">
    <property type="entry name" value="Beta-barrel_TonB"/>
</dbReference>
<keyword evidence="4" id="KW-0798">TonB box</keyword>
<dbReference type="PANTHER" id="PTHR30069:SF53">
    <property type="entry name" value="COLICIN I RECEPTOR-RELATED"/>
    <property type="match status" value="1"/>
</dbReference>
<sequence length="615" mass="67644">MFKPVFAALLVATCCPAGANTFVADPLVETTRSDPAVTNEHSDGSAIEHISIYANRTERLQEDVLASITVLNRSDILARQANDLPELLAQLPGINMSRDGGRGQNSSIYLRGGNTGHTLVLVDGVRSGSATLGYKPLAMVPLELIERIEVIRGPRAAWYGSDALAGVIAITTRRSSALELHAGAGSFGQAGADISASQQVQQLTLRASAGVSQADGFNAQPALDPDSDGYQQQYLKVAADYRSDYGLWSVQADVNSGFNQFDTSFGSEDETDTLNRAYLLGWQQQLNSWQHQASLSRTFDSDTTFSSDSRSPFVTERDEFNYQAATDFSSGLGFVSGVNWYQEQVAKSATAYEQTNRINRAVFAGLNYQLAGLQLEGAARHDAINHYGEQVTWQLAAGYQFAYQWQLRASRGTAFKVPSFNQLYFPGFANPNLKPEQSLSDEIAVSYQGNNLQLQLAWFDRQVTNLIQGVELAENVLLATVQGIEFSLARQWQQWHSNFSYTWLDTKNRSNGLKLERRPENTVNWRGSYTADRWSAFITADYQSATYQGADWFSGDAFPDAPAHTVWGAGLGYSISPQLTLRARLANLTDKQYYTSRGYATAGANFSVSVSYILQ</sequence>
<evidence type="ECO:0000256" key="3">
    <source>
        <dbReference type="PROSITE-ProRule" id="PRU01360"/>
    </source>
</evidence>
<keyword evidence="3" id="KW-1134">Transmembrane beta strand</keyword>
<keyword evidence="2" id="KW-0406">Ion transport</keyword>
<dbReference type="Pfam" id="PF00593">
    <property type="entry name" value="TonB_dep_Rec_b-barrel"/>
    <property type="match status" value="1"/>
</dbReference>
<comment type="similarity">
    <text evidence="3 4">Belongs to the TonB-dependent receptor family.</text>
</comment>
<evidence type="ECO:0000259" key="7">
    <source>
        <dbReference type="Pfam" id="PF07715"/>
    </source>
</evidence>
<evidence type="ECO:0000313" key="9">
    <source>
        <dbReference type="Proteomes" id="UP000704611"/>
    </source>
</evidence>
<feature type="domain" description="TonB-dependent receptor plug" evidence="7">
    <location>
        <begin position="62"/>
        <end position="167"/>
    </location>
</feature>
<evidence type="ECO:0000256" key="4">
    <source>
        <dbReference type="RuleBase" id="RU003357"/>
    </source>
</evidence>
<comment type="subcellular location">
    <subcellularLocation>
        <location evidence="3">Cell outer membrane</location>
        <topology evidence="3">Multi-pass membrane protein</topology>
    </subcellularLocation>
</comment>
<evidence type="ECO:0000256" key="1">
    <source>
        <dbReference type="ARBA" id="ARBA00022729"/>
    </source>
</evidence>
<evidence type="ECO:0000256" key="5">
    <source>
        <dbReference type="SAM" id="SignalP"/>
    </source>
</evidence>
<name>A0ABS6MGS2_9GAMM</name>
<dbReference type="PANTHER" id="PTHR30069">
    <property type="entry name" value="TONB-DEPENDENT OUTER MEMBRANE RECEPTOR"/>
    <property type="match status" value="1"/>
</dbReference>
<keyword evidence="3 4" id="KW-0472">Membrane</keyword>
<keyword evidence="8" id="KW-0675">Receptor</keyword>
<comment type="caution">
    <text evidence="8">The sequence shown here is derived from an EMBL/GenBank/DDBJ whole genome shotgun (WGS) entry which is preliminary data.</text>
</comment>
<dbReference type="RefSeq" id="WP_217666994.1">
    <property type="nucleotide sequence ID" value="NZ_JAHRID010000001.1"/>
</dbReference>
<evidence type="ECO:0000259" key="6">
    <source>
        <dbReference type="Pfam" id="PF00593"/>
    </source>
</evidence>
<protein>
    <submittedName>
        <fullName evidence="8">TonB-dependent receptor</fullName>
    </submittedName>
</protein>
<accession>A0ABS6MGS2</accession>
<keyword evidence="1 5" id="KW-0732">Signal</keyword>
<organism evidence="8 9">
    <name type="scientific">Arsukibacterium indicum</name>
    <dbReference type="NCBI Taxonomy" id="2848612"/>
    <lineage>
        <taxon>Bacteria</taxon>
        <taxon>Pseudomonadati</taxon>
        <taxon>Pseudomonadota</taxon>
        <taxon>Gammaproteobacteria</taxon>
        <taxon>Chromatiales</taxon>
        <taxon>Chromatiaceae</taxon>
        <taxon>Arsukibacterium</taxon>
    </lineage>
</organism>
<keyword evidence="3" id="KW-0813">Transport</keyword>
<evidence type="ECO:0000256" key="2">
    <source>
        <dbReference type="ARBA" id="ARBA00023065"/>
    </source>
</evidence>
<dbReference type="Pfam" id="PF07715">
    <property type="entry name" value="Plug"/>
    <property type="match status" value="1"/>
</dbReference>
<dbReference type="PROSITE" id="PS52016">
    <property type="entry name" value="TONB_DEPENDENT_REC_3"/>
    <property type="match status" value="1"/>
</dbReference>
<keyword evidence="3" id="KW-0812">Transmembrane</keyword>
<keyword evidence="9" id="KW-1185">Reference proteome</keyword>
<dbReference type="InterPro" id="IPR012910">
    <property type="entry name" value="Plug_dom"/>
</dbReference>
<feature type="domain" description="TonB-dependent receptor-like beta-barrel" evidence="6">
    <location>
        <begin position="214"/>
        <end position="588"/>
    </location>
</feature>
<proteinExistence type="inferred from homology"/>
<keyword evidence="3" id="KW-0998">Cell outer membrane</keyword>